<evidence type="ECO:0000313" key="3">
    <source>
        <dbReference type="EMBL" id="KAF9886014.1"/>
    </source>
</evidence>
<comment type="caution">
    <text evidence="3">The sequence shown here is derived from an EMBL/GenBank/DDBJ whole genome shotgun (WGS) entry which is preliminary data.</text>
</comment>
<protein>
    <submittedName>
        <fullName evidence="3">Uncharacterized protein</fullName>
    </submittedName>
</protein>
<keyword evidence="4" id="KW-1185">Reference proteome</keyword>
<gene>
    <name evidence="3" type="ORF">FE257_012070</name>
</gene>
<dbReference type="EMBL" id="VCAU01000084">
    <property type="protein sequence ID" value="KAF9886014.1"/>
    <property type="molecule type" value="Genomic_DNA"/>
</dbReference>
<keyword evidence="1" id="KW-0175">Coiled coil</keyword>
<dbReference type="Pfam" id="PF10454">
    <property type="entry name" value="DUF2458"/>
    <property type="match status" value="1"/>
</dbReference>
<evidence type="ECO:0000256" key="2">
    <source>
        <dbReference type="SAM" id="MobiDB-lite"/>
    </source>
</evidence>
<feature type="compositionally biased region" description="Polar residues" evidence="2">
    <location>
        <begin position="30"/>
        <end position="40"/>
    </location>
</feature>
<feature type="compositionally biased region" description="Polar residues" evidence="2">
    <location>
        <begin position="222"/>
        <end position="249"/>
    </location>
</feature>
<proteinExistence type="predicted"/>
<organism evidence="3 4">
    <name type="scientific">Aspergillus nanangensis</name>
    <dbReference type="NCBI Taxonomy" id="2582783"/>
    <lineage>
        <taxon>Eukaryota</taxon>
        <taxon>Fungi</taxon>
        <taxon>Dikarya</taxon>
        <taxon>Ascomycota</taxon>
        <taxon>Pezizomycotina</taxon>
        <taxon>Eurotiomycetes</taxon>
        <taxon>Eurotiomycetidae</taxon>
        <taxon>Eurotiales</taxon>
        <taxon>Aspergillaceae</taxon>
        <taxon>Aspergillus</taxon>
        <taxon>Aspergillus subgen. Circumdati</taxon>
    </lineage>
</organism>
<feature type="region of interest" description="Disordered" evidence="2">
    <location>
        <begin position="222"/>
        <end position="251"/>
    </location>
</feature>
<dbReference type="InterPro" id="IPR018858">
    <property type="entry name" value="DUF2458"/>
</dbReference>
<dbReference type="AlphaFoldDB" id="A0AAD4CGD6"/>
<reference evidence="3" key="2">
    <citation type="submission" date="2020-02" db="EMBL/GenBank/DDBJ databases">
        <authorList>
            <person name="Gilchrist C.L.M."/>
            <person name="Chooi Y.-H."/>
        </authorList>
    </citation>
    <scope>NUCLEOTIDE SEQUENCE</scope>
    <source>
        <strain evidence="3">MST-FP2251</strain>
    </source>
</reference>
<reference evidence="3" key="1">
    <citation type="journal article" date="2019" name="Beilstein J. Org. Chem.">
        <title>Nanangenines: drimane sesquiterpenoids as the dominant metabolite cohort of a novel Australian fungus, Aspergillus nanangensis.</title>
        <authorList>
            <person name="Lacey H.J."/>
            <person name="Gilchrist C.L.M."/>
            <person name="Crombie A."/>
            <person name="Kalaitzis J.A."/>
            <person name="Vuong D."/>
            <person name="Rutledge P.J."/>
            <person name="Turner P."/>
            <person name="Pitt J.I."/>
            <person name="Lacey E."/>
            <person name="Chooi Y.H."/>
            <person name="Piggott A.M."/>
        </authorList>
    </citation>
    <scope>NUCLEOTIDE SEQUENCE</scope>
    <source>
        <strain evidence="3">MST-FP2251</strain>
    </source>
</reference>
<feature type="compositionally biased region" description="Low complexity" evidence="2">
    <location>
        <begin position="20"/>
        <end position="29"/>
    </location>
</feature>
<accession>A0AAD4CGD6</accession>
<sequence length="271" mass="30628">MADLNAPDLTDVLKTLSAFSSTSASASSFPNQPQRTQTTNNDEDDDIYEPSDSLPSMSTTTQEIPRTSLSATSRISNSSRGATSTHPRTNPPLIDTSSVTTWPAALQHVMRALSQNEDLQRRIRRLIQRQHDHERQWWQGREALREKQKARVEKKKELDAVLRSVGAPVDSKQVSTAEEDRTELQNYDGKVYKASKHMAEAMMLELRTLQIPFFNIKPQFVSDTPSRSSDQMGQVNPSMHSDSSGQQTLSREELSVLQKRMLELLQDLCRE</sequence>
<evidence type="ECO:0000313" key="4">
    <source>
        <dbReference type="Proteomes" id="UP001194746"/>
    </source>
</evidence>
<feature type="compositionally biased region" description="Polar residues" evidence="2">
    <location>
        <begin position="53"/>
        <end position="88"/>
    </location>
</feature>
<feature type="coiled-coil region" evidence="1">
    <location>
        <begin position="109"/>
        <end position="136"/>
    </location>
</feature>
<feature type="region of interest" description="Disordered" evidence="2">
    <location>
        <begin position="20"/>
        <end position="97"/>
    </location>
</feature>
<name>A0AAD4CGD6_ASPNN</name>
<evidence type="ECO:0000256" key="1">
    <source>
        <dbReference type="SAM" id="Coils"/>
    </source>
</evidence>
<dbReference type="Proteomes" id="UP001194746">
    <property type="component" value="Unassembled WGS sequence"/>
</dbReference>